<feature type="signal peptide" evidence="1">
    <location>
        <begin position="1"/>
        <end position="21"/>
    </location>
</feature>
<dbReference type="Proteomes" id="UP000739538">
    <property type="component" value="Unassembled WGS sequence"/>
</dbReference>
<evidence type="ECO:0000256" key="1">
    <source>
        <dbReference type="SAM" id="SignalP"/>
    </source>
</evidence>
<proteinExistence type="predicted"/>
<dbReference type="EMBL" id="JAGQHS010000513">
    <property type="protein sequence ID" value="MCA9759807.1"/>
    <property type="molecule type" value="Genomic_DNA"/>
</dbReference>
<organism evidence="2 3">
    <name type="scientific">Eiseniibacteriota bacterium</name>
    <dbReference type="NCBI Taxonomy" id="2212470"/>
    <lineage>
        <taxon>Bacteria</taxon>
        <taxon>Candidatus Eiseniibacteriota</taxon>
    </lineage>
</organism>
<gene>
    <name evidence="2" type="ORF">KDA27_28680</name>
</gene>
<sequence length="229" mass="24341">MRKPTLLALAFLTLIAPQVRAGANHNGTLVWHLDSTVAYTTDLDYYCGASGIACGTDLSGCDNGYDHQDDCRERIGSLNPTGPPDTGTYVASVLAAFPEGSCPELKAASFGLGDYDTGNVTFVDYGPCASVELNTAGWPGPNEGTAVTFSNVVRSQLIEIYWFAAYAYYTDRDGSLPLTGGPDGEGFFSDDSDPVVHDPIVGFSTLGLKGDRLQRTSDWLRCNGGVLSE</sequence>
<evidence type="ECO:0000313" key="3">
    <source>
        <dbReference type="Proteomes" id="UP000739538"/>
    </source>
</evidence>
<feature type="chain" id="PRO_5036705919" evidence="1">
    <location>
        <begin position="22"/>
        <end position="229"/>
    </location>
</feature>
<dbReference type="AlphaFoldDB" id="A0A956NJH5"/>
<reference evidence="2" key="1">
    <citation type="submission" date="2020-04" db="EMBL/GenBank/DDBJ databases">
        <authorList>
            <person name="Zhang T."/>
        </authorList>
    </citation>
    <scope>NUCLEOTIDE SEQUENCE</scope>
    <source>
        <strain evidence="2">HKST-UBA02</strain>
    </source>
</reference>
<reference evidence="2" key="2">
    <citation type="journal article" date="2021" name="Microbiome">
        <title>Successional dynamics and alternative stable states in a saline activated sludge microbial community over 9 years.</title>
        <authorList>
            <person name="Wang Y."/>
            <person name="Ye J."/>
            <person name="Ju F."/>
            <person name="Liu L."/>
            <person name="Boyd J.A."/>
            <person name="Deng Y."/>
            <person name="Parks D.H."/>
            <person name="Jiang X."/>
            <person name="Yin X."/>
            <person name="Woodcroft B.J."/>
            <person name="Tyson G.W."/>
            <person name="Hugenholtz P."/>
            <person name="Polz M.F."/>
            <person name="Zhang T."/>
        </authorList>
    </citation>
    <scope>NUCLEOTIDE SEQUENCE</scope>
    <source>
        <strain evidence="2">HKST-UBA02</strain>
    </source>
</reference>
<evidence type="ECO:0000313" key="2">
    <source>
        <dbReference type="EMBL" id="MCA9759807.1"/>
    </source>
</evidence>
<comment type="caution">
    <text evidence="2">The sequence shown here is derived from an EMBL/GenBank/DDBJ whole genome shotgun (WGS) entry which is preliminary data.</text>
</comment>
<accession>A0A956NJH5</accession>
<protein>
    <submittedName>
        <fullName evidence="2">Uncharacterized protein</fullName>
    </submittedName>
</protein>
<keyword evidence="1" id="KW-0732">Signal</keyword>
<name>A0A956NJH5_UNCEI</name>